<proteinExistence type="predicted"/>
<dbReference type="AlphaFoldDB" id="A0A8J4CRZ7"/>
<keyword evidence="4" id="KW-1185">Reference proteome</keyword>
<protein>
    <submittedName>
        <fullName evidence="2">Uncharacterized protein</fullName>
    </submittedName>
</protein>
<dbReference type="Proteomes" id="UP000722791">
    <property type="component" value="Unassembled WGS sequence"/>
</dbReference>
<name>A0A8J4CRZ7_9CHLO</name>
<reference evidence="2" key="1">
    <citation type="journal article" date="2021" name="Proc. Natl. Acad. Sci. U.S.A.">
        <title>Three genomes in the algal genus Volvox reveal the fate of a haploid sex-determining region after a transition to homothallism.</title>
        <authorList>
            <person name="Yamamoto K."/>
            <person name="Hamaji T."/>
            <person name="Kawai-Toyooka H."/>
            <person name="Matsuzaki R."/>
            <person name="Takahashi F."/>
            <person name="Nishimura Y."/>
            <person name="Kawachi M."/>
            <person name="Noguchi H."/>
            <person name="Minakuchi Y."/>
            <person name="Umen J.G."/>
            <person name="Toyoda A."/>
            <person name="Nozaki H."/>
        </authorList>
    </citation>
    <scope>NUCLEOTIDE SEQUENCE</scope>
    <source>
        <strain evidence="3">NIES-3785</strain>
        <strain evidence="2">NIES-3786</strain>
    </source>
</reference>
<evidence type="ECO:0000256" key="1">
    <source>
        <dbReference type="SAM" id="MobiDB-lite"/>
    </source>
</evidence>
<evidence type="ECO:0000313" key="2">
    <source>
        <dbReference type="EMBL" id="GIL88741.1"/>
    </source>
</evidence>
<dbReference type="EMBL" id="BNCP01000046">
    <property type="protein sequence ID" value="GIL88741.1"/>
    <property type="molecule type" value="Genomic_DNA"/>
</dbReference>
<feature type="region of interest" description="Disordered" evidence="1">
    <location>
        <begin position="138"/>
        <end position="176"/>
    </location>
</feature>
<dbReference type="EMBL" id="BNCQ01000055">
    <property type="protein sequence ID" value="GIM14299.1"/>
    <property type="molecule type" value="Genomic_DNA"/>
</dbReference>
<organism evidence="2 4">
    <name type="scientific">Volvox reticuliferus</name>
    <dbReference type="NCBI Taxonomy" id="1737510"/>
    <lineage>
        <taxon>Eukaryota</taxon>
        <taxon>Viridiplantae</taxon>
        <taxon>Chlorophyta</taxon>
        <taxon>core chlorophytes</taxon>
        <taxon>Chlorophyceae</taxon>
        <taxon>CS clade</taxon>
        <taxon>Chlamydomonadales</taxon>
        <taxon>Volvocaceae</taxon>
        <taxon>Volvox</taxon>
    </lineage>
</organism>
<comment type="caution">
    <text evidence="2">The sequence shown here is derived from an EMBL/GenBank/DDBJ whole genome shotgun (WGS) entry which is preliminary data.</text>
</comment>
<dbReference type="Proteomes" id="UP000747110">
    <property type="component" value="Unassembled WGS sequence"/>
</dbReference>
<evidence type="ECO:0000313" key="4">
    <source>
        <dbReference type="Proteomes" id="UP000747110"/>
    </source>
</evidence>
<accession>A0A8J4CRZ7</accession>
<feature type="compositionally biased region" description="Low complexity" evidence="1">
    <location>
        <begin position="146"/>
        <end position="168"/>
    </location>
</feature>
<gene>
    <name evidence="2" type="ORF">Vretifemale_16634</name>
    <name evidence="3" type="ORF">Vretimale_17179</name>
</gene>
<sequence>MLRTNDKLPLSISPQQQYFSRSRPAAPQLTQCPKALSKGQLLHSTSPGWLRPAAAMAMPQAQIHNKAPHPQQISPSQPYPYHDKPVPLLRPPNLVHGMAATSCTARELPPSPAKAGTGALSVAPATMLNVGTVNTVAQPGLRPIRPRSGSVGRSTTGGATKTPAGTPGLLICEWQR</sequence>
<evidence type="ECO:0000313" key="3">
    <source>
        <dbReference type="EMBL" id="GIM14299.1"/>
    </source>
</evidence>